<evidence type="ECO:0000256" key="4">
    <source>
        <dbReference type="ARBA" id="ARBA00022990"/>
    </source>
</evidence>
<dbReference type="Gene3D" id="1.20.58.1250">
    <property type="entry name" value="Tubulin Binding Cofactor C, N-terminal domain"/>
    <property type="match status" value="1"/>
</dbReference>
<evidence type="ECO:0000313" key="9">
    <source>
        <dbReference type="Proteomes" id="UP000320762"/>
    </source>
</evidence>
<evidence type="ECO:0000259" key="7">
    <source>
        <dbReference type="PROSITE" id="PS51329"/>
    </source>
</evidence>
<dbReference type="Gene3D" id="2.160.20.70">
    <property type="match status" value="1"/>
</dbReference>
<dbReference type="GO" id="GO:0007021">
    <property type="term" value="P:tubulin complex assembly"/>
    <property type="evidence" value="ECO:0007669"/>
    <property type="project" value="TreeGrafter"/>
</dbReference>
<comment type="subunit">
    <text evidence="5">Supercomplex made of cofactors A to E. Cofactors A and D function by capturing and stabilizing tubulin in a quasi-native conformation. Cofactor E binds to the cofactor D-tubulin complex; interaction with cofactor C then causes the release of tubulin polypeptides that are committed to the native state.</text>
</comment>
<dbReference type="InterPro" id="IPR016098">
    <property type="entry name" value="CAP/MinC_C"/>
</dbReference>
<sequence>MSNSTWINEFGAHFQQSKTALQSRIETAKARPPVSASTLQEFTNEISNLMRTLADTSGSLPSYDQRQYELQVKALEKSIEELRGATAKPKFAFKRKAAATQPPPPQPKPAESNARQAESDAAPAVPSTNLLLSSKVSRYLTVADLPAPFKQESDLALADLDHCVVDLLRADDPALLNISAVHIRNVSNSVIVLPLISGSLMMHDISRCVLVVGCHQFRMHTSKAVDVYLSITSNPIIEHCSNIRFSPYPSSLSPDASDAGLKSIQDFSHIRATPSPNWTRVDRELQVDILGLLDMAKKDPGQLDAVLQSTLPALAPAL</sequence>
<gene>
    <name evidence="8" type="ORF">BD626DRAFT_484522</name>
</gene>
<evidence type="ECO:0000256" key="1">
    <source>
        <dbReference type="ARBA" id="ARBA00004496"/>
    </source>
</evidence>
<dbReference type="InterPro" id="IPR031925">
    <property type="entry name" value="TBCC_N"/>
</dbReference>
<dbReference type="Pfam" id="PF07986">
    <property type="entry name" value="TBCC"/>
    <property type="match status" value="1"/>
</dbReference>
<evidence type="ECO:0000313" key="8">
    <source>
        <dbReference type="EMBL" id="TRM67021.1"/>
    </source>
</evidence>
<dbReference type="InterPro" id="IPR027684">
    <property type="entry name" value="TBCC"/>
</dbReference>
<dbReference type="Proteomes" id="UP000320762">
    <property type="component" value="Unassembled WGS sequence"/>
</dbReference>
<reference evidence="8 9" key="1">
    <citation type="journal article" date="2019" name="New Phytol.">
        <title>Comparative genomics reveals unique wood-decay strategies and fruiting body development in the Schizophyllaceae.</title>
        <authorList>
            <person name="Almasi E."/>
            <person name="Sahu N."/>
            <person name="Krizsan K."/>
            <person name="Balint B."/>
            <person name="Kovacs G.M."/>
            <person name="Kiss B."/>
            <person name="Cseklye J."/>
            <person name="Drula E."/>
            <person name="Henrissat B."/>
            <person name="Nagy I."/>
            <person name="Chovatia M."/>
            <person name="Adam C."/>
            <person name="LaButti K."/>
            <person name="Lipzen A."/>
            <person name="Riley R."/>
            <person name="Grigoriev I.V."/>
            <person name="Nagy L.G."/>
        </authorList>
    </citation>
    <scope>NUCLEOTIDE SEQUENCE [LARGE SCALE GENOMIC DNA]</scope>
    <source>
        <strain evidence="8 9">NL-1724</strain>
    </source>
</reference>
<comment type="caution">
    <text evidence="8">The sequence shown here is derived from an EMBL/GenBank/DDBJ whole genome shotgun (WGS) entry which is preliminary data.</text>
</comment>
<dbReference type="InterPro" id="IPR012945">
    <property type="entry name" value="Tubulin-bd_cofactor_C_dom"/>
</dbReference>
<dbReference type="InterPro" id="IPR017901">
    <property type="entry name" value="C-CAP_CF_C-like"/>
</dbReference>
<comment type="similarity">
    <text evidence="2">Belongs to the TBCC family.</text>
</comment>
<organism evidence="8 9">
    <name type="scientific">Schizophyllum amplum</name>
    <dbReference type="NCBI Taxonomy" id="97359"/>
    <lineage>
        <taxon>Eukaryota</taxon>
        <taxon>Fungi</taxon>
        <taxon>Dikarya</taxon>
        <taxon>Basidiomycota</taxon>
        <taxon>Agaricomycotina</taxon>
        <taxon>Agaricomycetes</taxon>
        <taxon>Agaricomycetidae</taxon>
        <taxon>Agaricales</taxon>
        <taxon>Schizophyllaceae</taxon>
        <taxon>Schizophyllum</taxon>
    </lineage>
</organism>
<dbReference type="PANTHER" id="PTHR15139">
    <property type="entry name" value="TUBULIN FOLDING COFACTOR C"/>
    <property type="match status" value="1"/>
</dbReference>
<keyword evidence="3" id="KW-0963">Cytoplasm</keyword>
<dbReference type="GO" id="GO:0015631">
    <property type="term" value="F:tubulin binding"/>
    <property type="evidence" value="ECO:0007669"/>
    <property type="project" value="InterPro"/>
</dbReference>
<keyword evidence="9" id="KW-1185">Reference proteome</keyword>
<evidence type="ECO:0000256" key="2">
    <source>
        <dbReference type="ARBA" id="ARBA00008848"/>
    </source>
</evidence>
<dbReference type="OrthoDB" id="194775at2759"/>
<dbReference type="PROSITE" id="PS51329">
    <property type="entry name" value="C_CAP_COFACTOR_C"/>
    <property type="match status" value="1"/>
</dbReference>
<evidence type="ECO:0000256" key="3">
    <source>
        <dbReference type="ARBA" id="ARBA00022490"/>
    </source>
</evidence>
<dbReference type="GO" id="GO:0005737">
    <property type="term" value="C:cytoplasm"/>
    <property type="evidence" value="ECO:0007669"/>
    <property type="project" value="UniProtKB-SubCell"/>
</dbReference>
<feature type="region of interest" description="Disordered" evidence="6">
    <location>
        <begin position="95"/>
        <end position="125"/>
    </location>
</feature>
<dbReference type="Pfam" id="PF16752">
    <property type="entry name" value="TBCC_N"/>
    <property type="match status" value="1"/>
</dbReference>
<feature type="domain" description="C-CAP/cofactor C-like" evidence="7">
    <location>
        <begin position="146"/>
        <end position="269"/>
    </location>
</feature>
<proteinExistence type="inferred from homology"/>
<evidence type="ECO:0000256" key="5">
    <source>
        <dbReference type="ARBA" id="ARBA00026055"/>
    </source>
</evidence>
<dbReference type="EMBL" id="VDMD01000003">
    <property type="protein sequence ID" value="TRM67021.1"/>
    <property type="molecule type" value="Genomic_DNA"/>
</dbReference>
<dbReference type="PANTHER" id="PTHR15139:SF0">
    <property type="entry name" value="TUBULIN-SPECIFIC CHAPERONE C"/>
    <property type="match status" value="1"/>
</dbReference>
<comment type="subcellular location">
    <subcellularLocation>
        <location evidence="1">Cytoplasm</location>
    </subcellularLocation>
</comment>
<name>A0A550CQE2_9AGAR</name>
<dbReference type="AlphaFoldDB" id="A0A550CQE2"/>
<protein>
    <submittedName>
        <fullName evidence="8">Tubulin binding cofactor C-domain-containing protein</fullName>
    </submittedName>
</protein>
<evidence type="ECO:0000256" key="6">
    <source>
        <dbReference type="SAM" id="MobiDB-lite"/>
    </source>
</evidence>
<dbReference type="STRING" id="97359.A0A550CQE2"/>
<dbReference type="InterPro" id="IPR038397">
    <property type="entry name" value="TBCC_N_sf"/>
</dbReference>
<dbReference type="GO" id="GO:0007023">
    <property type="term" value="P:post-chaperonin tubulin folding pathway"/>
    <property type="evidence" value="ECO:0007669"/>
    <property type="project" value="InterPro"/>
</dbReference>
<keyword evidence="4" id="KW-0007">Acetylation</keyword>
<accession>A0A550CQE2</accession>